<proteinExistence type="predicted"/>
<dbReference type="EMBL" id="BMAO01012403">
    <property type="protein sequence ID" value="GFQ81142.1"/>
    <property type="molecule type" value="Genomic_DNA"/>
</dbReference>
<organism evidence="2 3">
    <name type="scientific">Trichonephila clavata</name>
    <name type="common">Joro spider</name>
    <name type="synonym">Nephila clavata</name>
    <dbReference type="NCBI Taxonomy" id="2740835"/>
    <lineage>
        <taxon>Eukaryota</taxon>
        <taxon>Metazoa</taxon>
        <taxon>Ecdysozoa</taxon>
        <taxon>Arthropoda</taxon>
        <taxon>Chelicerata</taxon>
        <taxon>Arachnida</taxon>
        <taxon>Araneae</taxon>
        <taxon>Araneomorphae</taxon>
        <taxon>Entelegynae</taxon>
        <taxon>Araneoidea</taxon>
        <taxon>Nephilidae</taxon>
        <taxon>Trichonephila</taxon>
    </lineage>
</organism>
<feature type="compositionally biased region" description="Basic and acidic residues" evidence="1">
    <location>
        <begin position="17"/>
        <end position="26"/>
    </location>
</feature>
<evidence type="ECO:0000313" key="3">
    <source>
        <dbReference type="Proteomes" id="UP000887116"/>
    </source>
</evidence>
<evidence type="ECO:0000313" key="2">
    <source>
        <dbReference type="EMBL" id="GFQ81142.1"/>
    </source>
</evidence>
<reference evidence="2" key="1">
    <citation type="submission" date="2020-07" db="EMBL/GenBank/DDBJ databases">
        <title>Multicomponent nature underlies the extraordinary mechanical properties of spider dragline silk.</title>
        <authorList>
            <person name="Kono N."/>
            <person name="Nakamura H."/>
            <person name="Mori M."/>
            <person name="Yoshida Y."/>
            <person name="Ohtoshi R."/>
            <person name="Malay A.D."/>
            <person name="Moran D.A.P."/>
            <person name="Tomita M."/>
            <person name="Numata K."/>
            <person name="Arakawa K."/>
        </authorList>
    </citation>
    <scope>NUCLEOTIDE SEQUENCE</scope>
</reference>
<gene>
    <name evidence="2" type="ORF">TNCT_676681</name>
</gene>
<name>A0A8X6FIK7_TRICU</name>
<sequence>MKVVMMGPDMNLGETHPQVKTEKSTNEEYHGSVHELVVDLPVSEWNRLFSITSGFLSAACTDREACRNNCSEDINSCGFEALAFPRGRQSIQQKTQTMSAFTVFMKYIINS</sequence>
<feature type="region of interest" description="Disordered" evidence="1">
    <location>
        <begin position="1"/>
        <end position="26"/>
    </location>
</feature>
<accession>A0A8X6FIK7</accession>
<evidence type="ECO:0000256" key="1">
    <source>
        <dbReference type="SAM" id="MobiDB-lite"/>
    </source>
</evidence>
<dbReference type="AlphaFoldDB" id="A0A8X6FIK7"/>
<keyword evidence="3" id="KW-1185">Reference proteome</keyword>
<protein>
    <submittedName>
        <fullName evidence="2">Uncharacterized protein</fullName>
    </submittedName>
</protein>
<comment type="caution">
    <text evidence="2">The sequence shown here is derived from an EMBL/GenBank/DDBJ whole genome shotgun (WGS) entry which is preliminary data.</text>
</comment>
<dbReference type="Proteomes" id="UP000887116">
    <property type="component" value="Unassembled WGS sequence"/>
</dbReference>